<organism evidence="3 4">
    <name type="scientific">Gossypium mustelinum</name>
    <name type="common">Cotton</name>
    <name type="synonym">Gossypium caicoense</name>
    <dbReference type="NCBI Taxonomy" id="34275"/>
    <lineage>
        <taxon>Eukaryota</taxon>
        <taxon>Viridiplantae</taxon>
        <taxon>Streptophyta</taxon>
        <taxon>Embryophyta</taxon>
        <taxon>Tracheophyta</taxon>
        <taxon>Spermatophyta</taxon>
        <taxon>Magnoliopsida</taxon>
        <taxon>eudicotyledons</taxon>
        <taxon>Gunneridae</taxon>
        <taxon>Pentapetalae</taxon>
        <taxon>rosids</taxon>
        <taxon>malvids</taxon>
        <taxon>Malvales</taxon>
        <taxon>Malvaceae</taxon>
        <taxon>Malvoideae</taxon>
        <taxon>Gossypium</taxon>
    </lineage>
</organism>
<reference evidence="3 4" key="1">
    <citation type="submission" date="2019-07" db="EMBL/GenBank/DDBJ databases">
        <title>WGS assembly of Gossypium mustelinum.</title>
        <authorList>
            <person name="Chen Z.J."/>
            <person name="Sreedasyam A."/>
            <person name="Ando A."/>
            <person name="Song Q."/>
            <person name="De L."/>
            <person name="Hulse-Kemp A."/>
            <person name="Ding M."/>
            <person name="Ye W."/>
            <person name="Kirkbride R."/>
            <person name="Jenkins J."/>
            <person name="Plott C."/>
            <person name="Lovell J."/>
            <person name="Lin Y.-M."/>
            <person name="Vaughn R."/>
            <person name="Liu B."/>
            <person name="Li W."/>
            <person name="Simpson S."/>
            <person name="Scheffler B."/>
            <person name="Saski C."/>
            <person name="Grover C."/>
            <person name="Hu G."/>
            <person name="Conover J."/>
            <person name="Carlson J."/>
            <person name="Shu S."/>
            <person name="Boston L."/>
            <person name="Williams M."/>
            <person name="Peterson D."/>
            <person name="Mcgee K."/>
            <person name="Jones D."/>
            <person name="Wendel J."/>
            <person name="Stelly D."/>
            <person name="Grimwood J."/>
            <person name="Schmutz J."/>
        </authorList>
    </citation>
    <scope>NUCLEOTIDE SEQUENCE [LARGE SCALE GENOMIC DNA]</scope>
    <source>
        <strain evidence="3">1408120.09</strain>
    </source>
</reference>
<dbReference type="Proteomes" id="UP000323597">
    <property type="component" value="Chromosome A13"/>
</dbReference>
<keyword evidence="1" id="KW-1133">Transmembrane helix</keyword>
<feature type="transmembrane region" description="Helical" evidence="1">
    <location>
        <begin position="76"/>
        <end position="93"/>
    </location>
</feature>
<dbReference type="EMBL" id="CM017648">
    <property type="protein sequence ID" value="TYJ02740.1"/>
    <property type="molecule type" value="Genomic_DNA"/>
</dbReference>
<proteinExistence type="predicted"/>
<keyword evidence="1" id="KW-0472">Membrane</keyword>
<name>A0A5D2WMG7_GOSMU</name>
<keyword evidence="2" id="KW-0732">Signal</keyword>
<keyword evidence="4" id="KW-1185">Reference proteome</keyword>
<evidence type="ECO:0000313" key="4">
    <source>
        <dbReference type="Proteomes" id="UP000323597"/>
    </source>
</evidence>
<feature type="chain" id="PRO_5022770097" description="Secreted protein" evidence="2">
    <location>
        <begin position="22"/>
        <end position="102"/>
    </location>
</feature>
<evidence type="ECO:0000256" key="1">
    <source>
        <dbReference type="SAM" id="Phobius"/>
    </source>
</evidence>
<evidence type="ECO:0000313" key="3">
    <source>
        <dbReference type="EMBL" id="TYJ02740.1"/>
    </source>
</evidence>
<evidence type="ECO:0008006" key="5">
    <source>
        <dbReference type="Google" id="ProtNLM"/>
    </source>
</evidence>
<accession>A0A5D2WMG7</accession>
<keyword evidence="1" id="KW-0812">Transmembrane</keyword>
<protein>
    <recommendedName>
        <fullName evidence="5">Secreted protein</fullName>
    </recommendedName>
</protein>
<dbReference type="AlphaFoldDB" id="A0A5D2WMG7"/>
<gene>
    <name evidence="3" type="ORF">E1A91_A13G250000v1</name>
</gene>
<feature type="signal peptide" evidence="2">
    <location>
        <begin position="1"/>
        <end position="21"/>
    </location>
</feature>
<sequence>MCVAWARTGFLLSLCLESLHLHIDFCLGILHFLRKQTVWTETQRCFVTLDIVDFNYVSRHAPSPCLTLKINDFRDHFTWIAILVCMYIIQELLKNYFKLSTQ</sequence>
<evidence type="ECO:0000256" key="2">
    <source>
        <dbReference type="SAM" id="SignalP"/>
    </source>
</evidence>